<sequence length="497" mass="55252">MPPSNLSSTLLRLVPVSRSPTAQLTTQLRNRETPAEYRPTSTNQSCGTLEQQRTTELGDEMRAVQSTYTACIGDQTLSPAVRDLYRLVTTLASEAIPESDAHLGSSIEKANVVRTIDRYVRETTSEYGTALSELSSRTDDARLFRFHAHLGDYAGALCELLKKDTQSSSADLSGPWTKIVEAIDDCEDRVASWNASGCKGPEPSCPEMDTLEVRVQEIIDMGFTDLDCDLALFAIRSYARRNFIAHGEIFDLYQSKQFAGLADYIDNDEKLLEDVLPDEEKPMVCKWRRLLMFYRNSRIRLNGDGDWEEQLPLSVKSKSSPPPAGRLGRAVLRSQIEMGQLRESNSPDGPPPQNVRYDFGSFRRRSEPGKRSITKRRAMGQPPGGSSPKRAKGLSYSPSLEAVEEVIEDHNAWGVERLQLELSTFGAKLAQASPSSAAKVFQPQLKQLESALVRVRGKIEKQRNQRAKDSWPTGPKGEALDWSEESDGALGGLFDDE</sequence>
<evidence type="ECO:0000256" key="1">
    <source>
        <dbReference type="SAM" id="MobiDB-lite"/>
    </source>
</evidence>
<dbReference type="EMBL" id="CAJPDT010000190">
    <property type="protein sequence ID" value="CAF9942499.1"/>
    <property type="molecule type" value="Genomic_DNA"/>
</dbReference>
<name>A0A8H3PK77_9LECA</name>
<feature type="compositionally biased region" description="Basic and acidic residues" evidence="1">
    <location>
        <begin position="459"/>
        <end position="469"/>
    </location>
</feature>
<protein>
    <submittedName>
        <fullName evidence="2">Uncharacterized protein</fullName>
    </submittedName>
</protein>
<proteinExistence type="predicted"/>
<reference evidence="2" key="1">
    <citation type="submission" date="2021-03" db="EMBL/GenBank/DDBJ databases">
        <authorList>
            <person name="Tagirdzhanova G."/>
        </authorList>
    </citation>
    <scope>NUCLEOTIDE SEQUENCE</scope>
</reference>
<accession>A0A8H3PK77</accession>
<dbReference type="Proteomes" id="UP000664534">
    <property type="component" value="Unassembled WGS sequence"/>
</dbReference>
<feature type="region of interest" description="Disordered" evidence="1">
    <location>
        <begin position="30"/>
        <end position="49"/>
    </location>
</feature>
<evidence type="ECO:0000313" key="3">
    <source>
        <dbReference type="Proteomes" id="UP000664534"/>
    </source>
</evidence>
<comment type="caution">
    <text evidence="2">The sequence shown here is derived from an EMBL/GenBank/DDBJ whole genome shotgun (WGS) entry which is preliminary data.</text>
</comment>
<feature type="compositionally biased region" description="Polar residues" evidence="1">
    <location>
        <begin position="39"/>
        <end position="49"/>
    </location>
</feature>
<gene>
    <name evidence="2" type="ORF">IMSHALPRED_003848</name>
</gene>
<organism evidence="2 3">
    <name type="scientific">Imshaugia aleurites</name>
    <dbReference type="NCBI Taxonomy" id="172621"/>
    <lineage>
        <taxon>Eukaryota</taxon>
        <taxon>Fungi</taxon>
        <taxon>Dikarya</taxon>
        <taxon>Ascomycota</taxon>
        <taxon>Pezizomycotina</taxon>
        <taxon>Lecanoromycetes</taxon>
        <taxon>OSLEUM clade</taxon>
        <taxon>Lecanoromycetidae</taxon>
        <taxon>Lecanorales</taxon>
        <taxon>Lecanorineae</taxon>
        <taxon>Parmeliaceae</taxon>
        <taxon>Imshaugia</taxon>
    </lineage>
</organism>
<dbReference type="OrthoDB" id="10547422at2759"/>
<keyword evidence="3" id="KW-1185">Reference proteome</keyword>
<feature type="region of interest" description="Disordered" evidence="1">
    <location>
        <begin position="459"/>
        <end position="497"/>
    </location>
</feature>
<evidence type="ECO:0000313" key="2">
    <source>
        <dbReference type="EMBL" id="CAF9942499.1"/>
    </source>
</evidence>
<dbReference type="AlphaFoldDB" id="A0A8H3PK77"/>
<feature type="region of interest" description="Disordered" evidence="1">
    <location>
        <begin position="341"/>
        <end position="396"/>
    </location>
</feature>